<protein>
    <submittedName>
        <fullName evidence="5">TolA-binding protein</fullName>
    </submittedName>
</protein>
<dbReference type="RefSeq" id="WP_167955841.1">
    <property type="nucleotide sequence ID" value="NZ_JAATJE010000002.1"/>
</dbReference>
<feature type="compositionally biased region" description="Low complexity" evidence="2">
    <location>
        <begin position="135"/>
        <end position="159"/>
    </location>
</feature>
<feature type="chain" id="PRO_5046796449" evidence="3">
    <location>
        <begin position="25"/>
        <end position="304"/>
    </location>
</feature>
<evidence type="ECO:0000256" key="3">
    <source>
        <dbReference type="SAM" id="SignalP"/>
    </source>
</evidence>
<accession>A0ABX0XPM0</accession>
<evidence type="ECO:0000259" key="4">
    <source>
        <dbReference type="Pfam" id="PF16331"/>
    </source>
</evidence>
<keyword evidence="1" id="KW-0175">Coiled coil</keyword>
<name>A0ABX0XPM0_9SPHN</name>
<gene>
    <name evidence="5" type="ORF">GGR88_002682</name>
</gene>
<organism evidence="5 6">
    <name type="scientific">Sphingomonas jejuensis</name>
    <dbReference type="NCBI Taxonomy" id="904715"/>
    <lineage>
        <taxon>Bacteria</taxon>
        <taxon>Pseudomonadati</taxon>
        <taxon>Pseudomonadota</taxon>
        <taxon>Alphaproteobacteria</taxon>
        <taxon>Sphingomonadales</taxon>
        <taxon>Sphingomonadaceae</taxon>
        <taxon>Sphingomonas</taxon>
    </lineage>
</organism>
<dbReference type="Gene3D" id="1.25.40.10">
    <property type="entry name" value="Tetratricopeptide repeat domain"/>
    <property type="match status" value="1"/>
</dbReference>
<evidence type="ECO:0000313" key="5">
    <source>
        <dbReference type="EMBL" id="NJC35168.1"/>
    </source>
</evidence>
<keyword evidence="6" id="KW-1185">Reference proteome</keyword>
<sequence length="304" mass="32309">MIRPLLAPALLASALLTGAAPAAAQSDVDARVARLERELRAVQRQVFPNAGRGDAPQVLQPEIVPQAPGTTAPGNQANTALANLTSRVAALEAQLAELTGQGEQAQYRLRQLEQRVEQMAQDLARRPEPAPVTPPVLGTPAPAAGGGARPAAPAAAADPARAERVAAVQRPSTGDAAEDGYVYGFRLWQAQLYPEAQAALKAVADANPNHRRYSWAQNLLGRAYLDDGKPALAAIAFLDNYEKKRDGERAADSLYYLGMSLIAQNKRADACRVFGEFTDVYGTTARPELIAQVAAGRTEARCRS</sequence>
<reference evidence="5 6" key="1">
    <citation type="submission" date="2020-03" db="EMBL/GenBank/DDBJ databases">
        <title>Genomic Encyclopedia of Type Strains, Phase IV (KMG-IV): sequencing the most valuable type-strain genomes for metagenomic binning, comparative biology and taxonomic classification.</title>
        <authorList>
            <person name="Goeker M."/>
        </authorList>
    </citation>
    <scope>NUCLEOTIDE SEQUENCE [LARGE SCALE GENOMIC DNA]</scope>
    <source>
        <strain evidence="5 6">DSM 27651</strain>
    </source>
</reference>
<dbReference type="Gene3D" id="1.20.5.110">
    <property type="match status" value="1"/>
</dbReference>
<dbReference type="InterPro" id="IPR032519">
    <property type="entry name" value="YbgF_tri"/>
</dbReference>
<dbReference type="SUPFAM" id="SSF48452">
    <property type="entry name" value="TPR-like"/>
    <property type="match status" value="1"/>
</dbReference>
<dbReference type="Pfam" id="PF16331">
    <property type="entry name" value="TolA_bind_tri"/>
    <property type="match status" value="1"/>
</dbReference>
<evidence type="ECO:0000256" key="1">
    <source>
        <dbReference type="SAM" id="Coils"/>
    </source>
</evidence>
<keyword evidence="3" id="KW-0732">Signal</keyword>
<comment type="caution">
    <text evidence="5">The sequence shown here is derived from an EMBL/GenBank/DDBJ whole genome shotgun (WGS) entry which is preliminary data.</text>
</comment>
<proteinExistence type="predicted"/>
<feature type="region of interest" description="Disordered" evidence="2">
    <location>
        <begin position="124"/>
        <end position="171"/>
    </location>
</feature>
<evidence type="ECO:0000256" key="2">
    <source>
        <dbReference type="SAM" id="MobiDB-lite"/>
    </source>
</evidence>
<evidence type="ECO:0000313" key="6">
    <source>
        <dbReference type="Proteomes" id="UP000734218"/>
    </source>
</evidence>
<dbReference type="InterPro" id="IPR011990">
    <property type="entry name" value="TPR-like_helical_dom_sf"/>
</dbReference>
<feature type="domain" description="YbgF trimerisation" evidence="4">
    <location>
        <begin position="78"/>
        <end position="126"/>
    </location>
</feature>
<dbReference type="Proteomes" id="UP000734218">
    <property type="component" value="Unassembled WGS sequence"/>
</dbReference>
<feature type="coiled-coil region" evidence="1">
    <location>
        <begin position="74"/>
        <end position="122"/>
    </location>
</feature>
<dbReference type="EMBL" id="JAATJE010000002">
    <property type="protein sequence ID" value="NJC35168.1"/>
    <property type="molecule type" value="Genomic_DNA"/>
</dbReference>
<feature type="signal peptide" evidence="3">
    <location>
        <begin position="1"/>
        <end position="24"/>
    </location>
</feature>